<dbReference type="CDD" id="cd07895">
    <property type="entry name" value="Adenylation_mRNA_capping"/>
    <property type="match status" value="1"/>
</dbReference>
<evidence type="ECO:0000256" key="10">
    <source>
        <dbReference type="ARBA" id="ARBA00023134"/>
    </source>
</evidence>
<evidence type="ECO:0000256" key="12">
    <source>
        <dbReference type="ARBA" id="ARBA00029909"/>
    </source>
</evidence>
<evidence type="ECO:0000256" key="15">
    <source>
        <dbReference type="ARBA" id="ARBA00047082"/>
    </source>
</evidence>
<comment type="subunit">
    <text evidence="15">Heterodimer. The mRNA-capping enzyme is composed of two separate chains alpha and beta, respectively a mRNA guanylyltransferase and an mRNA 5'-triphosphate monophosphatase.</text>
</comment>
<keyword evidence="20" id="KW-1185">Reference proteome</keyword>
<dbReference type="OrthoDB" id="200924at2759"/>
<evidence type="ECO:0000313" key="19">
    <source>
        <dbReference type="EMBL" id="PRT54633.1"/>
    </source>
</evidence>
<dbReference type="GO" id="GO:0031533">
    <property type="term" value="C:mRNA capping enzyme complex"/>
    <property type="evidence" value="ECO:0007669"/>
    <property type="project" value="InterPro"/>
</dbReference>
<dbReference type="InterPro" id="IPR012340">
    <property type="entry name" value="NA-bd_OB-fold"/>
</dbReference>
<dbReference type="Gene3D" id="2.40.50.140">
    <property type="entry name" value="Nucleic acid-binding proteins"/>
    <property type="match status" value="1"/>
</dbReference>
<comment type="caution">
    <text evidence="19">The sequence shown here is derived from an EMBL/GenBank/DDBJ whole genome shotgun (WGS) entry which is preliminary data.</text>
</comment>
<gene>
    <name evidence="19" type="ORF">B9G98_02253</name>
</gene>
<dbReference type="InterPro" id="IPR001339">
    <property type="entry name" value="mRNA_cap_enzyme_adenylation"/>
</dbReference>
<dbReference type="PANTHER" id="PTHR10367:SF17">
    <property type="entry name" value="MRNA-CAPPING ENZYME"/>
    <property type="match status" value="1"/>
</dbReference>
<evidence type="ECO:0000313" key="20">
    <source>
        <dbReference type="Proteomes" id="UP000238350"/>
    </source>
</evidence>
<dbReference type="SUPFAM" id="SSF50249">
    <property type="entry name" value="Nucleic acid-binding proteins"/>
    <property type="match status" value="1"/>
</dbReference>
<dbReference type="GO" id="GO:0004484">
    <property type="term" value="F:mRNA guanylyltransferase activity"/>
    <property type="evidence" value="ECO:0007669"/>
    <property type="project" value="UniProtKB-EC"/>
</dbReference>
<dbReference type="Pfam" id="PF01331">
    <property type="entry name" value="mRNA_cap_enzyme"/>
    <property type="match status" value="1"/>
</dbReference>
<dbReference type="EC" id="2.7.7.50" evidence="3"/>
<evidence type="ECO:0000256" key="5">
    <source>
        <dbReference type="ARBA" id="ARBA00022664"/>
    </source>
</evidence>
<feature type="active site" description="N6-GMP-lysine intermediate" evidence="16">
    <location>
        <position position="63"/>
    </location>
</feature>
<sequence>MAGAVPDIPGVKAPPEGAREISLEIMRLLGRHSPKFPGAQPVSFARQHLEHALLDEDYFVCEKSDGLRCLMFLSSLNGEERTYLITRKNEVFWIPDLHVPLTETDPSSFHVNGTLIDGELVRTQDGRLKYLMFDLLAHNGKSLVERVLDSRLGYLKSGVFKPFQALVAKYPEDTQNFPFKIYMKAMELSYGLEKVLKARLTHLSDGLIFTSRRQPYIFGTDPHILKWKPPNENSVDFVLEMEFNEYEDPSSGEKWLDYDSVPQCNLLAWHGGSQDLPFGHMYLENDEWEKLKALGEPLNRRVVECIMDDTGRWRFLRFRDDKDHGNHIDTVESVMESIQDHITEKDLLNSVETIRDAWHDRQEQPSAKRLKT</sequence>
<keyword evidence="9" id="KW-0506">mRNA capping</keyword>
<dbReference type="InterPro" id="IPR013846">
    <property type="entry name" value="mRNA_cap_enzyme_C"/>
</dbReference>
<comment type="catalytic activity">
    <reaction evidence="14">
        <text>a 5'-end diphospho-ribonucleoside in mRNA + GTP + H(+) = a 5'-end (5'-triphosphoguanosine)-ribonucleoside in mRNA + diphosphate</text>
        <dbReference type="Rhea" id="RHEA:67012"/>
        <dbReference type="Rhea" id="RHEA-COMP:17165"/>
        <dbReference type="Rhea" id="RHEA-COMP:17166"/>
        <dbReference type="ChEBI" id="CHEBI:15378"/>
        <dbReference type="ChEBI" id="CHEBI:33019"/>
        <dbReference type="ChEBI" id="CHEBI:37565"/>
        <dbReference type="ChEBI" id="CHEBI:167616"/>
        <dbReference type="ChEBI" id="CHEBI:167617"/>
        <dbReference type="EC" id="2.7.7.50"/>
    </reaction>
    <physiologicalReaction direction="left-to-right" evidence="14">
        <dbReference type="Rhea" id="RHEA:67013"/>
    </physiologicalReaction>
</comment>
<dbReference type="GeneID" id="36516001"/>
<accession>A0A2T0FI06</accession>
<keyword evidence="11" id="KW-0539">Nucleus</keyword>
<name>A0A2T0FI06_9ASCO</name>
<comment type="similarity">
    <text evidence="2">Belongs to the eukaryotic GTase family.</text>
</comment>
<evidence type="ECO:0000256" key="14">
    <source>
        <dbReference type="ARBA" id="ARBA00044624"/>
    </source>
</evidence>
<evidence type="ECO:0000256" key="6">
    <source>
        <dbReference type="ARBA" id="ARBA00022679"/>
    </source>
</evidence>
<dbReference type="PIRSF" id="PIRSF036959">
    <property type="entry name" value="mRNA_cap_alpha"/>
    <property type="match status" value="1"/>
</dbReference>
<evidence type="ECO:0000259" key="17">
    <source>
        <dbReference type="Pfam" id="PF01331"/>
    </source>
</evidence>
<evidence type="ECO:0000256" key="2">
    <source>
        <dbReference type="ARBA" id="ARBA00010237"/>
    </source>
</evidence>
<keyword evidence="8" id="KW-0547">Nucleotide-binding</keyword>
<dbReference type="AlphaFoldDB" id="A0A2T0FI06"/>
<dbReference type="Gene3D" id="3.30.470.30">
    <property type="entry name" value="DNA ligase/mRNA capping enzyme"/>
    <property type="match status" value="1"/>
</dbReference>
<keyword evidence="7" id="KW-0548">Nucleotidyltransferase</keyword>
<evidence type="ECO:0000256" key="13">
    <source>
        <dbReference type="ARBA" id="ARBA00030702"/>
    </source>
</evidence>
<evidence type="ECO:0000256" key="8">
    <source>
        <dbReference type="ARBA" id="ARBA00022741"/>
    </source>
</evidence>
<evidence type="ECO:0000256" key="16">
    <source>
        <dbReference type="PIRSR" id="PIRSR036959-1"/>
    </source>
</evidence>
<organism evidence="19 20">
    <name type="scientific">Wickerhamiella sorbophila</name>
    <dbReference type="NCBI Taxonomy" id="45607"/>
    <lineage>
        <taxon>Eukaryota</taxon>
        <taxon>Fungi</taxon>
        <taxon>Dikarya</taxon>
        <taxon>Ascomycota</taxon>
        <taxon>Saccharomycotina</taxon>
        <taxon>Dipodascomycetes</taxon>
        <taxon>Dipodascales</taxon>
        <taxon>Trichomonascaceae</taxon>
        <taxon>Wickerhamiella</taxon>
    </lineage>
</organism>
<evidence type="ECO:0000256" key="9">
    <source>
        <dbReference type="ARBA" id="ARBA00023042"/>
    </source>
</evidence>
<dbReference type="SUPFAM" id="SSF56091">
    <property type="entry name" value="DNA ligase/mRNA capping enzyme, catalytic domain"/>
    <property type="match status" value="1"/>
</dbReference>
<dbReference type="RefSeq" id="XP_024664578.1">
    <property type="nucleotide sequence ID" value="XM_024808810.1"/>
</dbReference>
<dbReference type="GO" id="GO:0005525">
    <property type="term" value="F:GTP binding"/>
    <property type="evidence" value="ECO:0007669"/>
    <property type="project" value="UniProtKB-KW"/>
</dbReference>
<proteinExistence type="inferred from homology"/>
<evidence type="ECO:0000256" key="11">
    <source>
        <dbReference type="ARBA" id="ARBA00023242"/>
    </source>
</evidence>
<dbReference type="STRING" id="45607.A0A2T0FI06"/>
<dbReference type="Proteomes" id="UP000238350">
    <property type="component" value="Unassembled WGS sequence"/>
</dbReference>
<keyword evidence="10" id="KW-0342">GTP-binding</keyword>
<dbReference type="PANTHER" id="PTHR10367">
    <property type="entry name" value="MRNA-CAPPING ENZYME"/>
    <property type="match status" value="1"/>
</dbReference>
<keyword evidence="5" id="KW-0507">mRNA processing</keyword>
<feature type="domain" description="mRNA capping enzyme adenylation" evidence="17">
    <location>
        <begin position="40"/>
        <end position="228"/>
    </location>
</feature>
<dbReference type="InterPro" id="IPR017075">
    <property type="entry name" value="mRNA_cap_enzyme_alpha"/>
</dbReference>
<comment type="subcellular location">
    <subcellularLocation>
        <location evidence="1">Nucleus</location>
    </subcellularLocation>
</comment>
<dbReference type="InterPro" id="IPR051029">
    <property type="entry name" value="mRNA_Capping_Enz/RNA_Phosphat"/>
</dbReference>
<dbReference type="GO" id="GO:0006370">
    <property type="term" value="P:7-methylguanosine mRNA capping"/>
    <property type="evidence" value="ECO:0007669"/>
    <property type="project" value="UniProtKB-KW"/>
</dbReference>
<evidence type="ECO:0000256" key="4">
    <source>
        <dbReference type="ARBA" id="ARBA00019171"/>
    </source>
</evidence>
<feature type="domain" description="mRNA capping enzyme C-terminal" evidence="18">
    <location>
        <begin position="232"/>
        <end position="348"/>
    </location>
</feature>
<evidence type="ECO:0000256" key="1">
    <source>
        <dbReference type="ARBA" id="ARBA00004123"/>
    </source>
</evidence>
<reference evidence="19 20" key="1">
    <citation type="submission" date="2017-04" db="EMBL/GenBank/DDBJ databases">
        <title>Genome sequencing of [Candida] sorbophila.</title>
        <authorList>
            <person name="Ahn J.O."/>
        </authorList>
    </citation>
    <scope>NUCLEOTIDE SEQUENCE [LARGE SCALE GENOMIC DNA]</scope>
    <source>
        <strain evidence="19 20">DS02</strain>
    </source>
</reference>
<evidence type="ECO:0000256" key="3">
    <source>
        <dbReference type="ARBA" id="ARBA00012475"/>
    </source>
</evidence>
<dbReference type="GO" id="GO:0005524">
    <property type="term" value="F:ATP binding"/>
    <property type="evidence" value="ECO:0007669"/>
    <property type="project" value="InterPro"/>
</dbReference>
<protein>
    <recommendedName>
        <fullName evidence="4">mRNA-capping enzyme subunit alpha</fullName>
        <ecNumber evidence="3">2.7.7.50</ecNumber>
    </recommendedName>
    <alternativeName>
        <fullName evidence="12">GTP--RNA guanylyltransferase</fullName>
    </alternativeName>
    <alternativeName>
        <fullName evidence="13">mRNA guanylyltransferase</fullName>
    </alternativeName>
</protein>
<dbReference type="Pfam" id="PF03919">
    <property type="entry name" value="mRNA_cap_C"/>
    <property type="match status" value="1"/>
</dbReference>
<keyword evidence="6" id="KW-0808">Transferase</keyword>
<evidence type="ECO:0000259" key="18">
    <source>
        <dbReference type="Pfam" id="PF03919"/>
    </source>
</evidence>
<dbReference type="EMBL" id="NDIQ01000021">
    <property type="protein sequence ID" value="PRT54633.1"/>
    <property type="molecule type" value="Genomic_DNA"/>
</dbReference>
<evidence type="ECO:0000256" key="7">
    <source>
        <dbReference type="ARBA" id="ARBA00022695"/>
    </source>
</evidence>